<dbReference type="GO" id="GO:0003677">
    <property type="term" value="F:DNA binding"/>
    <property type="evidence" value="ECO:0007669"/>
    <property type="project" value="InterPro"/>
</dbReference>
<dbReference type="HOGENOM" id="CLU_008241_2_0_1"/>
<comment type="subcellular location">
    <subcellularLocation>
        <location evidence="1">Nucleus</location>
    </subcellularLocation>
</comment>
<dbReference type="Gene3D" id="4.10.240.10">
    <property type="entry name" value="Zn(2)-C6 fungal-type DNA-binding domain"/>
    <property type="match status" value="2"/>
</dbReference>
<feature type="region of interest" description="Disordered" evidence="6">
    <location>
        <begin position="136"/>
        <end position="247"/>
    </location>
</feature>
<feature type="compositionally biased region" description="Low complexity" evidence="6">
    <location>
        <begin position="293"/>
        <end position="303"/>
    </location>
</feature>
<dbReference type="Proteomes" id="UP000016923">
    <property type="component" value="Unassembled WGS sequence"/>
</dbReference>
<dbReference type="GO" id="GO:0005634">
    <property type="term" value="C:nucleus"/>
    <property type="evidence" value="ECO:0007669"/>
    <property type="project" value="UniProtKB-SubCell"/>
</dbReference>
<dbReference type="InterPro" id="IPR001138">
    <property type="entry name" value="Zn2Cys6_DnaBD"/>
</dbReference>
<feature type="region of interest" description="Disordered" evidence="6">
    <location>
        <begin position="43"/>
        <end position="71"/>
    </location>
</feature>
<dbReference type="InterPro" id="IPR036864">
    <property type="entry name" value="Zn2-C6_fun-type_DNA-bd_sf"/>
</dbReference>
<evidence type="ECO:0000256" key="2">
    <source>
        <dbReference type="ARBA" id="ARBA00022723"/>
    </source>
</evidence>
<dbReference type="PANTHER" id="PTHR47338">
    <property type="entry name" value="ZN(II)2CYS6 TRANSCRIPTION FACTOR (EUROFUNG)-RELATED"/>
    <property type="match status" value="1"/>
</dbReference>
<dbReference type="PROSITE" id="PS50048">
    <property type="entry name" value="ZN2_CY6_FUNGAL_2"/>
    <property type="match status" value="2"/>
</dbReference>
<evidence type="ECO:0000256" key="5">
    <source>
        <dbReference type="ARBA" id="ARBA00023242"/>
    </source>
</evidence>
<dbReference type="Pfam" id="PF04082">
    <property type="entry name" value="Fungal_trans"/>
    <property type="match status" value="1"/>
</dbReference>
<dbReference type="AlphaFoldDB" id="S3C355"/>
<keyword evidence="9" id="KW-1185">Reference proteome</keyword>
<proteinExistence type="predicted"/>
<dbReference type="SMART" id="SM00906">
    <property type="entry name" value="Fungal_trans"/>
    <property type="match status" value="1"/>
</dbReference>
<feature type="domain" description="Zn(2)-C6 fungal-type" evidence="7">
    <location>
        <begin position="82"/>
        <end position="111"/>
    </location>
</feature>
<feature type="domain" description="Zn(2)-C6 fungal-type" evidence="7">
    <location>
        <begin position="5"/>
        <end position="35"/>
    </location>
</feature>
<dbReference type="PROSITE" id="PS00463">
    <property type="entry name" value="ZN2_CY6_FUNGAL_1"/>
    <property type="match status" value="2"/>
</dbReference>
<feature type="compositionally biased region" description="Polar residues" evidence="6">
    <location>
        <begin position="981"/>
        <end position="997"/>
    </location>
</feature>
<accession>S3C355</accession>
<feature type="region of interest" description="Disordered" evidence="6">
    <location>
        <begin position="476"/>
        <end position="495"/>
    </location>
</feature>
<evidence type="ECO:0000259" key="7">
    <source>
        <dbReference type="PROSITE" id="PS50048"/>
    </source>
</evidence>
<dbReference type="GO" id="GO:0006351">
    <property type="term" value="P:DNA-templated transcription"/>
    <property type="evidence" value="ECO:0007669"/>
    <property type="project" value="InterPro"/>
</dbReference>
<feature type="region of interest" description="Disordered" evidence="6">
    <location>
        <begin position="898"/>
        <end position="953"/>
    </location>
</feature>
<dbReference type="eggNOG" id="ENOG502QWTJ">
    <property type="taxonomic scope" value="Eukaryota"/>
</dbReference>
<keyword evidence="3" id="KW-0805">Transcription regulation</keyword>
<protein>
    <submittedName>
        <fullName evidence="8">Fungal transcriptional regulatory protein</fullName>
    </submittedName>
</protein>
<dbReference type="OrthoDB" id="2563500at2759"/>
<gene>
    <name evidence="8" type="ORF">F503_00762</name>
</gene>
<feature type="compositionally biased region" description="Pro residues" evidence="6">
    <location>
        <begin position="162"/>
        <end position="186"/>
    </location>
</feature>
<dbReference type="STRING" id="1262450.S3C355"/>
<feature type="compositionally biased region" description="Low complexity" evidence="6">
    <location>
        <begin position="267"/>
        <end position="285"/>
    </location>
</feature>
<dbReference type="SUPFAM" id="SSF57701">
    <property type="entry name" value="Zn2/Cys6 DNA-binding domain"/>
    <property type="match status" value="2"/>
</dbReference>
<sequence length="1173" mass="126054">MESVSCIICRRRKIKCDRRPVTCANCAKFGTPCSYVDTNATSASGSGVGRRAHVSSSPASSAVSATATTTQAGLQRRRILRSCTACKRAKAKCSGGASCTRCIRRSVECVYDGGRRDAGTVEAEIAATEAEYAEPVMARPTDGPAYPVRTHPGFPSYDPQPITQPGPQPVPQHGPPHAPPHAPPLATPHGSPHGAYPERFGPGPGAGPGNGSLPVSHLQPGGYTEFGAGLRTGPATAPPGRLPNNLASPISVKREQASMPAYTANTPIPSFPLHSHPSHPPTAHHTPPPQIASPPAASNSVPPSALTPVAVPAPTPVPRWLVASSLPSMDRLRSLIDSYFARIHPLRCLGFLHMPTFHERLRDQQTLYYDSYGLVHAICALAAPFVHAAETANSVIPSGTAEYHFFEAGQGWAATAMMRIFHHIGTPDVESLMTEMLLHEYYLRCGEYAKAFMLSGLVARHIQLLQLNLEYDCNPPRRSSESREDNSTPETTGGLPWAIKESRRRLVWCCYLQDAFMECGIDQLRFVNPADIQAQLPCTEELFVRGKPCITEMLQPGKLLPFVAADLQSNGGNPGNGGGGAIPAGVGAANLDLRAFYIRAMAIRAKVLKYVKHLKGDIPWSKDPLKSRFLCLDKELRALEESVPDDLRMNAENTAVFRWSGWSGTGGSGRLGLYFGVHILLAQTFNDLYRVGVANLVFPHHATQWIRTNAPLDFLVECHRMCSTKAATIASLLEEVWQTDRLSLVDTPYAMHAQVCSSVMVMTMISWQSLCQRQKEQLKQRRDGGEKAKAADQSNANLIGPLVNPQMVPVLPIHRRLLESNLTILDFLRCYIKADLYYESAKQALKRFEQLEEAARNSAAAAAAAAAGEPAPAPSDAPQFSLEYILNPLGVYPMARQQARNRHEPQTNPPPPSEPSAANPGITLQQAAPPSEQSSAPASRPASPLTSAPSVSTAAPATVPVPMLSVQSVNMQGVQSAQSITSTPVQSMPAVDSTQSRNGEHGTHNMAGTPASIGMQPGMVPPPYYQQRTVPMYDTNMSGITDTAPGADVTAPSMPVSNMGDMNNLTAIGDMGGMDSNMGSNMGSNMASNMNESMAGMNNMAGVGNMDNMNSMNSMGNMGNMSNMGNMNAGLNMGIDTTDGGEQAMFSMWNWESEVPSMDNMGYPTFLEAFQVT</sequence>
<dbReference type="GO" id="GO:0008270">
    <property type="term" value="F:zinc ion binding"/>
    <property type="evidence" value="ECO:0007669"/>
    <property type="project" value="InterPro"/>
</dbReference>
<reference evidence="8 9" key="1">
    <citation type="journal article" date="2013" name="BMC Genomics">
        <title>The genome and transcriptome of the pine saprophyte Ophiostoma piceae, and a comparison with the bark beetle-associated pine pathogen Grosmannia clavigera.</title>
        <authorList>
            <person name="Haridas S."/>
            <person name="Wang Y."/>
            <person name="Lim L."/>
            <person name="Massoumi Alamouti S."/>
            <person name="Jackman S."/>
            <person name="Docking R."/>
            <person name="Robertson G."/>
            <person name="Birol I."/>
            <person name="Bohlmann J."/>
            <person name="Breuil C."/>
        </authorList>
    </citation>
    <scope>NUCLEOTIDE SEQUENCE [LARGE SCALE GENOMIC DNA]</scope>
    <source>
        <strain evidence="8 9">UAMH 11346</strain>
    </source>
</reference>
<keyword evidence="2" id="KW-0479">Metal-binding</keyword>
<dbReference type="CDD" id="cd00067">
    <property type="entry name" value="GAL4"/>
    <property type="match status" value="2"/>
</dbReference>
<keyword evidence="5" id="KW-0539">Nucleus</keyword>
<evidence type="ECO:0000313" key="8">
    <source>
        <dbReference type="EMBL" id="EPE07979.1"/>
    </source>
</evidence>
<dbReference type="EMBL" id="KE148149">
    <property type="protein sequence ID" value="EPE07979.1"/>
    <property type="molecule type" value="Genomic_DNA"/>
</dbReference>
<organism evidence="8 9">
    <name type="scientific">Ophiostoma piceae (strain UAMH 11346)</name>
    <name type="common">Sap stain fungus</name>
    <dbReference type="NCBI Taxonomy" id="1262450"/>
    <lineage>
        <taxon>Eukaryota</taxon>
        <taxon>Fungi</taxon>
        <taxon>Dikarya</taxon>
        <taxon>Ascomycota</taxon>
        <taxon>Pezizomycotina</taxon>
        <taxon>Sordariomycetes</taxon>
        <taxon>Sordariomycetidae</taxon>
        <taxon>Ophiostomatales</taxon>
        <taxon>Ophiostomataceae</taxon>
        <taxon>Ophiostoma</taxon>
    </lineage>
</organism>
<evidence type="ECO:0000256" key="1">
    <source>
        <dbReference type="ARBA" id="ARBA00004123"/>
    </source>
</evidence>
<keyword evidence="4" id="KW-0804">Transcription</keyword>
<evidence type="ECO:0000256" key="3">
    <source>
        <dbReference type="ARBA" id="ARBA00023015"/>
    </source>
</evidence>
<feature type="region of interest" description="Disordered" evidence="6">
    <location>
        <begin position="981"/>
        <end position="1003"/>
    </location>
</feature>
<evidence type="ECO:0000256" key="6">
    <source>
        <dbReference type="SAM" id="MobiDB-lite"/>
    </source>
</evidence>
<dbReference type="InterPro" id="IPR007219">
    <property type="entry name" value="XnlR_reg_dom"/>
</dbReference>
<evidence type="ECO:0000313" key="9">
    <source>
        <dbReference type="Proteomes" id="UP000016923"/>
    </source>
</evidence>
<dbReference type="Pfam" id="PF00172">
    <property type="entry name" value="Zn_clus"/>
    <property type="match status" value="2"/>
</dbReference>
<dbReference type="CDD" id="cd12148">
    <property type="entry name" value="fungal_TF_MHR"/>
    <property type="match status" value="1"/>
</dbReference>
<name>S3C355_OPHP1</name>
<dbReference type="InterPro" id="IPR050815">
    <property type="entry name" value="TF_fung"/>
</dbReference>
<evidence type="ECO:0000256" key="4">
    <source>
        <dbReference type="ARBA" id="ARBA00023163"/>
    </source>
</evidence>
<dbReference type="VEuPathDB" id="FungiDB:F503_00762"/>
<feature type="compositionally biased region" description="Low complexity" evidence="6">
    <location>
        <begin position="54"/>
        <end position="70"/>
    </location>
</feature>
<dbReference type="SMART" id="SM00066">
    <property type="entry name" value="GAL4"/>
    <property type="match status" value="2"/>
</dbReference>
<dbReference type="PANTHER" id="PTHR47338:SF7">
    <property type="entry name" value="ZN(II)2CYS6 TRANSCRIPTION FACTOR (EUROFUNG)"/>
    <property type="match status" value="1"/>
</dbReference>
<dbReference type="GO" id="GO:0000981">
    <property type="term" value="F:DNA-binding transcription factor activity, RNA polymerase II-specific"/>
    <property type="evidence" value="ECO:0007669"/>
    <property type="project" value="InterPro"/>
</dbReference>
<feature type="region of interest" description="Disordered" evidence="6">
    <location>
        <begin position="262"/>
        <end position="303"/>
    </location>
</feature>
<feature type="compositionally biased region" description="Low complexity" evidence="6">
    <location>
        <begin position="927"/>
        <end position="953"/>
    </location>
</feature>